<dbReference type="EMBL" id="PXYW01000093">
    <property type="protein sequence ID" value="PSR28927.1"/>
    <property type="molecule type" value="Genomic_DNA"/>
</dbReference>
<dbReference type="Proteomes" id="UP000242972">
    <property type="component" value="Unassembled WGS sequence"/>
</dbReference>
<comment type="caution">
    <text evidence="1">The sequence shown here is derived from an EMBL/GenBank/DDBJ whole genome shotgun (WGS) entry which is preliminary data.</text>
</comment>
<dbReference type="AlphaFoldDB" id="A0A2T2X366"/>
<evidence type="ECO:0000313" key="2">
    <source>
        <dbReference type="Proteomes" id="UP000242972"/>
    </source>
</evidence>
<reference evidence="1 2" key="1">
    <citation type="journal article" date="2014" name="BMC Genomics">
        <title>Comparison of environmental and isolate Sulfobacillus genomes reveals diverse carbon, sulfur, nitrogen, and hydrogen metabolisms.</title>
        <authorList>
            <person name="Justice N.B."/>
            <person name="Norman A."/>
            <person name="Brown C.T."/>
            <person name="Singh A."/>
            <person name="Thomas B.C."/>
            <person name="Banfield J.F."/>
        </authorList>
    </citation>
    <scope>NUCLEOTIDE SEQUENCE [LARGE SCALE GENOMIC DNA]</scope>
    <source>
        <strain evidence="1">AMDSBA4</strain>
    </source>
</reference>
<evidence type="ECO:0000313" key="1">
    <source>
        <dbReference type="EMBL" id="PSR28927.1"/>
    </source>
</evidence>
<gene>
    <name evidence="1" type="ORF">C7B46_18835</name>
</gene>
<name>A0A2T2X366_9FIRM</name>
<proteinExistence type="predicted"/>
<organism evidence="1 2">
    <name type="scientific">Sulfobacillus benefaciens</name>
    <dbReference type="NCBI Taxonomy" id="453960"/>
    <lineage>
        <taxon>Bacteria</taxon>
        <taxon>Bacillati</taxon>
        <taxon>Bacillota</taxon>
        <taxon>Clostridia</taxon>
        <taxon>Eubacteriales</taxon>
        <taxon>Clostridiales Family XVII. Incertae Sedis</taxon>
        <taxon>Sulfobacillus</taxon>
    </lineage>
</organism>
<protein>
    <submittedName>
        <fullName evidence="1">Uncharacterized protein</fullName>
    </submittedName>
</protein>
<sequence>MTSHPRADPFWGKEAGLNVWLAWRTFHSQTSSETLSQGTKQVLAETKDLQDRLFNDMNDALQQMTAFQEMMNTRERKTKQERARTEILITALNNQAVRLDGQ</sequence>
<accession>A0A2T2X366</accession>